<sequence>MNSQLAATATSLHINSTAQPQSYFGHQQTVSQRDRLLFSIAKPPSQAAAAAAAMAHNSTETLQPGNHAPFTRDAAAGFVLGALGGIIGFSFSYLVVCFGLNALRSRRLRQREQRELLELIEMMGRSDSGYETSA</sequence>
<dbReference type="EMBL" id="AFNW01000298">
    <property type="protein sequence ID" value="EKJ71005.1"/>
    <property type="molecule type" value="Genomic_DNA"/>
</dbReference>
<dbReference type="Proteomes" id="UP000007978">
    <property type="component" value="Chromosome 3"/>
</dbReference>
<evidence type="ECO:0000313" key="3">
    <source>
        <dbReference type="Proteomes" id="UP000007978"/>
    </source>
</evidence>
<dbReference type="KEGG" id="fpu:FPSE_08864"/>
<keyword evidence="1" id="KW-0472">Membrane</keyword>
<keyword evidence="1" id="KW-1133">Transmembrane helix</keyword>
<gene>
    <name evidence="2" type="ORF">FPSE_08864</name>
</gene>
<accession>K3VYP4</accession>
<dbReference type="GeneID" id="20367482"/>
<proteinExistence type="predicted"/>
<evidence type="ECO:0000313" key="2">
    <source>
        <dbReference type="EMBL" id="EKJ71005.1"/>
    </source>
</evidence>
<evidence type="ECO:0000256" key="1">
    <source>
        <dbReference type="SAM" id="Phobius"/>
    </source>
</evidence>
<reference evidence="2 3" key="1">
    <citation type="journal article" date="2012" name="PLoS Pathog.">
        <title>Comparative pathogenomics reveals horizontally acquired novel virulence genes in fungi infecting cereal hosts.</title>
        <authorList>
            <person name="Gardiner D.M."/>
            <person name="McDonald M.C."/>
            <person name="Covarelli L."/>
            <person name="Solomon P.S."/>
            <person name="Rusu A.G."/>
            <person name="Marshall M."/>
            <person name="Kazan K."/>
            <person name="Chakraborty S."/>
            <person name="McDonald B.A."/>
            <person name="Manners J.M."/>
        </authorList>
    </citation>
    <scope>NUCLEOTIDE SEQUENCE [LARGE SCALE GENOMIC DNA]</scope>
    <source>
        <strain evidence="2 3">CS3096</strain>
    </source>
</reference>
<dbReference type="HOGENOM" id="CLU_1896333_0_0_1"/>
<comment type="caution">
    <text evidence="2">The sequence shown here is derived from an EMBL/GenBank/DDBJ whole genome shotgun (WGS) entry which is preliminary data.</text>
</comment>
<keyword evidence="3" id="KW-1185">Reference proteome</keyword>
<keyword evidence="1" id="KW-0812">Transmembrane</keyword>
<feature type="transmembrane region" description="Helical" evidence="1">
    <location>
        <begin position="74"/>
        <end position="103"/>
    </location>
</feature>
<protein>
    <submittedName>
        <fullName evidence="2">Uncharacterized protein</fullName>
    </submittedName>
</protein>
<name>K3VYP4_FUSPC</name>
<dbReference type="AlphaFoldDB" id="K3VYP4"/>
<dbReference type="RefSeq" id="XP_009260257.1">
    <property type="nucleotide sequence ID" value="XM_009261982.1"/>
</dbReference>
<organism evidence="2 3">
    <name type="scientific">Fusarium pseudograminearum (strain CS3096)</name>
    <name type="common">Wheat and barley crown-rot fungus</name>
    <dbReference type="NCBI Taxonomy" id="1028729"/>
    <lineage>
        <taxon>Eukaryota</taxon>
        <taxon>Fungi</taxon>
        <taxon>Dikarya</taxon>
        <taxon>Ascomycota</taxon>
        <taxon>Pezizomycotina</taxon>
        <taxon>Sordariomycetes</taxon>
        <taxon>Hypocreomycetidae</taxon>
        <taxon>Hypocreales</taxon>
        <taxon>Nectriaceae</taxon>
        <taxon>Fusarium</taxon>
    </lineage>
</organism>